<comment type="caution">
    <text evidence="7">The sequence shown here is derived from an EMBL/GenBank/DDBJ whole genome shotgun (WGS) entry which is preliminary data.</text>
</comment>
<dbReference type="PROSITE" id="PS50219">
    <property type="entry name" value="CNH"/>
    <property type="match status" value="1"/>
</dbReference>
<keyword evidence="3" id="KW-0963">Cytoplasm</keyword>
<keyword evidence="8" id="KW-1185">Reference proteome</keyword>
<reference evidence="7" key="1">
    <citation type="journal article" date="2023" name="Mol. Biol. Evol.">
        <title>Third-Generation Sequencing Reveals the Adaptive Role of the Epigenome in Three Deep-Sea Polychaetes.</title>
        <authorList>
            <person name="Perez M."/>
            <person name="Aroh O."/>
            <person name="Sun Y."/>
            <person name="Lan Y."/>
            <person name="Juniper S.K."/>
            <person name="Young C.R."/>
            <person name="Angers B."/>
            <person name="Qian P.Y."/>
        </authorList>
    </citation>
    <scope>NUCLEOTIDE SEQUENCE</scope>
    <source>
        <strain evidence="7">R07B-5</strain>
    </source>
</reference>
<name>A0AAD9KFP8_RIDPI</name>
<evidence type="ECO:0000256" key="4">
    <source>
        <dbReference type="ARBA" id="ARBA00022927"/>
    </source>
</evidence>
<dbReference type="Proteomes" id="UP001209878">
    <property type="component" value="Unassembled WGS sequence"/>
</dbReference>
<keyword evidence="4" id="KW-0653">Protein transport</keyword>
<feature type="domain" description="CNH" evidence="6">
    <location>
        <begin position="14"/>
        <end position="285"/>
    </location>
</feature>
<dbReference type="Pfam" id="PF00780">
    <property type="entry name" value="CNH"/>
    <property type="match status" value="1"/>
</dbReference>
<dbReference type="PANTHER" id="PTHR12894:SF27">
    <property type="entry name" value="TRANSFORMING GROWTH FACTOR-BETA RECEPTOR-ASSOCIATED PROTEIN 1"/>
    <property type="match status" value="1"/>
</dbReference>
<keyword evidence="2" id="KW-0813">Transport</keyword>
<dbReference type="InterPro" id="IPR019452">
    <property type="entry name" value="VPS39/TGF_beta_rcpt-assoc_1"/>
</dbReference>
<dbReference type="InterPro" id="IPR032914">
    <property type="entry name" value="Vam6/VPS39/TRAP1"/>
</dbReference>
<dbReference type="GO" id="GO:0006886">
    <property type="term" value="P:intracellular protein transport"/>
    <property type="evidence" value="ECO:0007669"/>
    <property type="project" value="UniProtKB-UniRule"/>
</dbReference>
<evidence type="ECO:0000259" key="6">
    <source>
        <dbReference type="PROSITE" id="PS50219"/>
    </source>
</evidence>
<dbReference type="EMBL" id="JAODUO010001136">
    <property type="protein sequence ID" value="KAK2170824.1"/>
    <property type="molecule type" value="Genomic_DNA"/>
</dbReference>
<protein>
    <recommendedName>
        <fullName evidence="6">CNH domain-containing protein</fullName>
    </recommendedName>
</protein>
<proteinExistence type="predicted"/>
<dbReference type="GO" id="GO:0016020">
    <property type="term" value="C:membrane"/>
    <property type="evidence" value="ECO:0007669"/>
    <property type="project" value="TreeGrafter"/>
</dbReference>
<gene>
    <name evidence="7" type="ORF">NP493_1137g00031</name>
</gene>
<dbReference type="GO" id="GO:0005737">
    <property type="term" value="C:cytoplasm"/>
    <property type="evidence" value="ECO:0007669"/>
    <property type="project" value="UniProtKB-SubCell"/>
</dbReference>
<comment type="subcellular location">
    <subcellularLocation>
        <location evidence="1">Cytoplasm</location>
    </subcellularLocation>
</comment>
<evidence type="ECO:0000256" key="2">
    <source>
        <dbReference type="ARBA" id="ARBA00022448"/>
    </source>
</evidence>
<dbReference type="GO" id="GO:0034058">
    <property type="term" value="P:endosomal vesicle fusion"/>
    <property type="evidence" value="ECO:0007669"/>
    <property type="project" value="TreeGrafter"/>
</dbReference>
<dbReference type="InterPro" id="IPR001180">
    <property type="entry name" value="CNH_dom"/>
</dbReference>
<dbReference type="PROSITE" id="PS50236">
    <property type="entry name" value="CHCR"/>
    <property type="match status" value="1"/>
</dbReference>
<dbReference type="GO" id="GO:0006914">
    <property type="term" value="P:autophagy"/>
    <property type="evidence" value="ECO:0007669"/>
    <property type="project" value="TreeGrafter"/>
</dbReference>
<evidence type="ECO:0000256" key="1">
    <source>
        <dbReference type="ARBA" id="ARBA00004496"/>
    </source>
</evidence>
<feature type="repeat" description="CHCR" evidence="5">
    <location>
        <begin position="532"/>
        <end position="692"/>
    </location>
</feature>
<accession>A0AAD9KFP8</accession>
<evidence type="ECO:0000313" key="8">
    <source>
        <dbReference type="Proteomes" id="UP001209878"/>
    </source>
</evidence>
<evidence type="ECO:0000256" key="5">
    <source>
        <dbReference type="PROSITE-ProRule" id="PRU01006"/>
    </source>
</evidence>
<dbReference type="InterPro" id="IPR000547">
    <property type="entry name" value="Clathrin_H-chain/VPS_repeat"/>
</dbReference>
<evidence type="ECO:0000313" key="7">
    <source>
        <dbReference type="EMBL" id="KAK2170824.1"/>
    </source>
</evidence>
<organism evidence="7 8">
    <name type="scientific">Ridgeia piscesae</name>
    <name type="common">Tubeworm</name>
    <dbReference type="NCBI Taxonomy" id="27915"/>
    <lineage>
        <taxon>Eukaryota</taxon>
        <taxon>Metazoa</taxon>
        <taxon>Spiralia</taxon>
        <taxon>Lophotrochozoa</taxon>
        <taxon>Annelida</taxon>
        <taxon>Polychaeta</taxon>
        <taxon>Sedentaria</taxon>
        <taxon>Canalipalpata</taxon>
        <taxon>Sabellida</taxon>
        <taxon>Siboglinidae</taxon>
        <taxon>Ridgeia</taxon>
    </lineage>
</organism>
<dbReference type="Pfam" id="PF10366">
    <property type="entry name" value="Vps39_1"/>
    <property type="match status" value="1"/>
</dbReference>
<evidence type="ECO:0000256" key="3">
    <source>
        <dbReference type="ARBA" id="ARBA00022490"/>
    </source>
</evidence>
<sequence>MSVKAFDLIPALERLKIRCIECWGTNLYLGTEDAFIFHYILEETVKNGSVTFRGEKCSHRHLPAKKPVLQLKAASALDRMLVLCDGVISILHLSTLEPISGATKIKNVALFSLNENPLESSPFSVEIVVALKKKNVLIFTVTEDKMMLKKEISTQEPALALAVDGAHVCVALQSQYKIGNFETGHVQELFPYDREQVNPVVIRISQEEFLLSAPGALGMFTAASGISQRPPLQWSANLIHVVYTHPYILALNDEFITVHSILDQQQKQTLPFMGGRCLGEFDGRLVVTTASDVYILAPVAIEKQIEALLADFRVSEALSLAQNARKTGLSKEQFVKMFRQIQLKAAFIEFSQMHFEEAFKLFHEGKLDVRELISLYPRLIPASSEFVRSIPPLHEIADINQLARGDRVKVQEFKDFLLRYLEGVRGTPRGMNHALEIDTALLKLYAESGRSQLVTLISSDNACDATECATCLEKQGRHHALALWYYHRGNQEMALRIWSRLTDLELLWKYVDWTLERSEEDGVKIFMQHPKRKVESDRMKPENIVKHISRFPKALVAYLEFLIFTQKSQKETFHTHLAVLYTDQVTGHLKDTNKEQLVKAREKLSYLLRESDLYQVQLLLGEKIRDTELYPECAILYGKLAEHEKALDILVTKLHDFSAAEAYCITASQGKDMACRKHIFLLLLSIYLKPGDE</sequence>
<dbReference type="PANTHER" id="PTHR12894">
    <property type="entry name" value="CNH DOMAIN CONTAINING"/>
    <property type="match status" value="1"/>
</dbReference>
<dbReference type="AlphaFoldDB" id="A0AAD9KFP8"/>